<protein>
    <submittedName>
        <fullName evidence="1">Uncharacterized protein</fullName>
    </submittedName>
</protein>
<evidence type="ECO:0000313" key="2">
    <source>
        <dbReference type="Proteomes" id="UP000006177"/>
    </source>
</evidence>
<name>J9ZA56_LEPFM</name>
<dbReference type="PATRIC" id="fig|1048260.3.peg.569"/>
<dbReference type="HOGENOM" id="CLU_2273874_0_0_0"/>
<dbReference type="AlphaFoldDB" id="J9ZA56"/>
<dbReference type="KEGG" id="lfi:LFML04_0531"/>
<proteinExistence type="predicted"/>
<evidence type="ECO:0000313" key="1">
    <source>
        <dbReference type="EMBL" id="AFS52768.1"/>
    </source>
</evidence>
<dbReference type="Proteomes" id="UP000006177">
    <property type="component" value="Chromosome"/>
</dbReference>
<dbReference type="EMBL" id="CP002919">
    <property type="protein sequence ID" value="AFS52768.1"/>
    <property type="molecule type" value="Genomic_DNA"/>
</dbReference>
<reference evidence="1 2" key="1">
    <citation type="journal article" date="2011" name="J. Microbiol.">
        <title>Complete genome of Leptospirillum ferriphilum ML-04 provides insight into its physiology and environmental adaptation.</title>
        <authorList>
            <person name="Mi S."/>
            <person name="Song J."/>
            <person name="Lin J."/>
            <person name="Che Y."/>
            <person name="Zheng H."/>
            <person name="Lin J."/>
        </authorList>
    </citation>
    <scope>NUCLEOTIDE SEQUENCE [LARGE SCALE GENOMIC DNA]</scope>
    <source>
        <strain evidence="1 2">ML-04</strain>
    </source>
</reference>
<organism evidence="1 2">
    <name type="scientific">Leptospirillum ferriphilum (strain ML-04)</name>
    <dbReference type="NCBI Taxonomy" id="1048260"/>
    <lineage>
        <taxon>Bacteria</taxon>
        <taxon>Pseudomonadati</taxon>
        <taxon>Nitrospirota</taxon>
        <taxon>Nitrospiria</taxon>
        <taxon>Nitrospirales</taxon>
        <taxon>Nitrospiraceae</taxon>
        <taxon>Leptospirillum</taxon>
    </lineage>
</organism>
<sequence length="102" mass="11479">MENQKKWVFALSELPDKAAKELENEGNVFSPDYTMAIRINDDVTIDVLPAACGKNWDTLKSHVETIQSDGIDIPVLSIEGLLLTNRDYGQRINWTEAYLSGH</sequence>
<dbReference type="RefSeq" id="WP_014960284.1">
    <property type="nucleotide sequence ID" value="NC_018649.1"/>
</dbReference>
<gene>
    <name evidence="1" type="ordered locus">LFML04_0531</name>
</gene>
<accession>J9ZA56</accession>